<dbReference type="CDD" id="cd00054">
    <property type="entry name" value="EGF_CA"/>
    <property type="match status" value="1"/>
</dbReference>
<keyword evidence="8" id="KW-0418">Kinase</keyword>
<keyword evidence="4" id="KW-0808">Transferase</keyword>
<keyword evidence="10 16" id="KW-1133">Transmembrane helix</keyword>
<keyword evidence="9" id="KW-0067">ATP-binding</keyword>
<comment type="catalytic activity">
    <reaction evidence="15">
        <text>L-threonyl-[protein] + ATP = O-phospho-L-threonyl-[protein] + ADP + H(+)</text>
        <dbReference type="Rhea" id="RHEA:46608"/>
        <dbReference type="Rhea" id="RHEA-COMP:11060"/>
        <dbReference type="Rhea" id="RHEA-COMP:11605"/>
        <dbReference type="ChEBI" id="CHEBI:15378"/>
        <dbReference type="ChEBI" id="CHEBI:30013"/>
        <dbReference type="ChEBI" id="CHEBI:30616"/>
        <dbReference type="ChEBI" id="CHEBI:61977"/>
        <dbReference type="ChEBI" id="CHEBI:456216"/>
    </reaction>
</comment>
<evidence type="ECO:0000256" key="7">
    <source>
        <dbReference type="ARBA" id="ARBA00022741"/>
    </source>
</evidence>
<dbReference type="InterPro" id="IPR018097">
    <property type="entry name" value="EGF_Ca-bd_CS"/>
</dbReference>
<dbReference type="GO" id="GO:0007166">
    <property type="term" value="P:cell surface receptor signaling pathway"/>
    <property type="evidence" value="ECO:0007669"/>
    <property type="project" value="InterPro"/>
</dbReference>
<dbReference type="InterPro" id="IPR011009">
    <property type="entry name" value="Kinase-like_dom_sf"/>
</dbReference>
<dbReference type="InterPro" id="IPR045274">
    <property type="entry name" value="WAK-like"/>
</dbReference>
<evidence type="ECO:0000256" key="17">
    <source>
        <dbReference type="SAM" id="SignalP"/>
    </source>
</evidence>
<dbReference type="SUPFAM" id="SSF56112">
    <property type="entry name" value="Protein kinase-like (PK-like)"/>
    <property type="match status" value="1"/>
</dbReference>
<keyword evidence="13" id="KW-0325">Glycoprotein</keyword>
<dbReference type="InterPro" id="IPR013695">
    <property type="entry name" value="WAK"/>
</dbReference>
<dbReference type="OrthoDB" id="4062651at2759"/>
<dbReference type="FunFam" id="3.30.200.20:FF:000043">
    <property type="entry name" value="Wall-associated receptor kinase 2"/>
    <property type="match status" value="1"/>
</dbReference>
<keyword evidence="12" id="KW-1015">Disulfide bond</keyword>
<sequence length="563" mass="62947">MRCVLLWTHLSLLLVLILDSTHLTASYCPNQHCGNISIRYPFGIGKGCYLNGWFEIQCNNSTSGKLVPYLPKINKEVVRIYLPTRLYGSLRIKTNITSMGCSNSSNGIKFGEPLNFTGTPFTIGRSNIFQAIGCNYKATLTHLEPRLVGCIATCDPRKKRDFTSCNGYKCCHADPPSGIGEIVGIDMEDISSNIRSKKECGVAFLTDEYDSQVYPHTELHEPQWFYDRQYVILQLRWAIPMTNLSFIKSLGCVDGHLNMTRNYNIQDSCTCYKSNDRIISIGCVCGSGYTGNPYILGGCKDIDECLMGASTFCSLGYGGTCVNTPGSFRCVHKKDKTLPVTIGLCAGFGVLILFGVTLWLYKFIKKRRKIKRKKKFFKRNGGLLLKQQLTPTEGNIEKTKVFDSKELEKATENFSLNRVLGQGGQGTVYKGMLLDGRIVAIKKSKLVDEDKLEEFINEVVILSQINHRNIVKLIGCCLETEVPLLVYDMREVSMELERIRSPIGDSQSHVQIIENNQEEVAAELIIGVESCHNVGVTAPAMFQDNAASSSWLDAEPLFPRQTW</sequence>
<comment type="subcellular location">
    <subcellularLocation>
        <location evidence="1">Membrane</location>
        <topology evidence="1">Single-pass type I membrane protein</topology>
    </subcellularLocation>
</comment>
<dbReference type="PROSITE" id="PS01187">
    <property type="entry name" value="EGF_CA"/>
    <property type="match status" value="1"/>
</dbReference>
<evidence type="ECO:0000256" key="15">
    <source>
        <dbReference type="ARBA" id="ARBA00047951"/>
    </source>
</evidence>
<dbReference type="InterPro" id="IPR000719">
    <property type="entry name" value="Prot_kinase_dom"/>
</dbReference>
<keyword evidence="20" id="KW-1185">Reference proteome</keyword>
<dbReference type="Gene3D" id="3.30.200.20">
    <property type="entry name" value="Phosphorylase Kinase, domain 1"/>
    <property type="match status" value="1"/>
</dbReference>
<feature type="chain" id="PRO_5001823455" description="Protein kinase domain-containing protein" evidence="17">
    <location>
        <begin position="27"/>
        <end position="563"/>
    </location>
</feature>
<evidence type="ECO:0000256" key="5">
    <source>
        <dbReference type="ARBA" id="ARBA00022692"/>
    </source>
</evidence>
<evidence type="ECO:0000256" key="8">
    <source>
        <dbReference type="ARBA" id="ARBA00022777"/>
    </source>
</evidence>
<dbReference type="Pfam" id="PF13947">
    <property type="entry name" value="GUB_WAK_bind"/>
    <property type="match status" value="1"/>
</dbReference>
<keyword evidence="6 17" id="KW-0732">Signal</keyword>
<keyword evidence="11 16" id="KW-0472">Membrane</keyword>
<keyword evidence="5 16" id="KW-0812">Transmembrane</keyword>
<feature type="signal peptide" evidence="17">
    <location>
        <begin position="1"/>
        <end position="26"/>
    </location>
</feature>
<evidence type="ECO:0000259" key="18">
    <source>
        <dbReference type="PROSITE" id="PS50011"/>
    </source>
</evidence>
<feature type="transmembrane region" description="Helical" evidence="16">
    <location>
        <begin position="338"/>
        <end position="364"/>
    </location>
</feature>
<reference evidence="20" key="1">
    <citation type="journal article" date="2015" name="Nat. Plants">
        <title>Genome expansion of Arabis alpina linked with retrotransposition and reduced symmetric DNA methylation.</title>
        <authorList>
            <person name="Willing E.M."/>
            <person name="Rawat V."/>
            <person name="Mandakova T."/>
            <person name="Maumus F."/>
            <person name="James G.V."/>
            <person name="Nordstroem K.J."/>
            <person name="Becker C."/>
            <person name="Warthmann N."/>
            <person name="Chica C."/>
            <person name="Szarzynska B."/>
            <person name="Zytnicki M."/>
            <person name="Albani M.C."/>
            <person name="Kiefer C."/>
            <person name="Bergonzi S."/>
            <person name="Castaings L."/>
            <person name="Mateos J.L."/>
            <person name="Berns M.C."/>
            <person name="Bujdoso N."/>
            <person name="Piofczyk T."/>
            <person name="de Lorenzo L."/>
            <person name="Barrero-Sicilia C."/>
            <person name="Mateos I."/>
            <person name="Piednoel M."/>
            <person name="Hagmann J."/>
            <person name="Chen-Min-Tao R."/>
            <person name="Iglesias-Fernandez R."/>
            <person name="Schuster S.C."/>
            <person name="Alonso-Blanco C."/>
            <person name="Roudier F."/>
            <person name="Carbonero P."/>
            <person name="Paz-Ares J."/>
            <person name="Davis S.J."/>
            <person name="Pecinka A."/>
            <person name="Quesneville H."/>
            <person name="Colot V."/>
            <person name="Lysak M.A."/>
            <person name="Weigel D."/>
            <person name="Coupland G."/>
            <person name="Schneeberger K."/>
        </authorList>
    </citation>
    <scope>NUCLEOTIDE SEQUENCE [LARGE SCALE GENOMIC DNA]</scope>
    <source>
        <strain evidence="20">cv. Pajares</strain>
    </source>
</reference>
<evidence type="ECO:0000256" key="4">
    <source>
        <dbReference type="ARBA" id="ARBA00022679"/>
    </source>
</evidence>
<protein>
    <recommendedName>
        <fullName evidence="18">Protein kinase domain-containing protein</fullName>
    </recommendedName>
</protein>
<proteinExistence type="predicted"/>
<evidence type="ECO:0000313" key="19">
    <source>
        <dbReference type="EMBL" id="KFK42837.1"/>
    </source>
</evidence>
<dbReference type="Pfam" id="PF00069">
    <property type="entry name" value="Pkinase"/>
    <property type="match status" value="1"/>
</dbReference>
<dbReference type="Gramene" id="KFK42837">
    <property type="protein sequence ID" value="KFK42837"/>
    <property type="gene ID" value="AALP_AA1G045500"/>
</dbReference>
<dbReference type="Gene3D" id="2.10.25.10">
    <property type="entry name" value="Laminin"/>
    <property type="match status" value="1"/>
</dbReference>
<dbReference type="Pfam" id="PF08488">
    <property type="entry name" value="WAK"/>
    <property type="match status" value="1"/>
</dbReference>
<dbReference type="GO" id="GO:0005509">
    <property type="term" value="F:calcium ion binding"/>
    <property type="evidence" value="ECO:0007669"/>
    <property type="project" value="InterPro"/>
</dbReference>
<evidence type="ECO:0000256" key="1">
    <source>
        <dbReference type="ARBA" id="ARBA00004479"/>
    </source>
</evidence>
<evidence type="ECO:0000256" key="11">
    <source>
        <dbReference type="ARBA" id="ARBA00023136"/>
    </source>
</evidence>
<dbReference type="PANTHER" id="PTHR27005">
    <property type="entry name" value="WALL-ASSOCIATED RECEPTOR KINASE-LIKE 21"/>
    <property type="match status" value="1"/>
</dbReference>
<evidence type="ECO:0000256" key="16">
    <source>
        <dbReference type="SAM" id="Phobius"/>
    </source>
</evidence>
<evidence type="ECO:0000256" key="10">
    <source>
        <dbReference type="ARBA" id="ARBA00022989"/>
    </source>
</evidence>
<dbReference type="GO" id="GO:0030247">
    <property type="term" value="F:polysaccharide binding"/>
    <property type="evidence" value="ECO:0007669"/>
    <property type="project" value="InterPro"/>
</dbReference>
<dbReference type="EMBL" id="CM002869">
    <property type="protein sequence ID" value="KFK42837.1"/>
    <property type="molecule type" value="Genomic_DNA"/>
</dbReference>
<dbReference type="Proteomes" id="UP000029120">
    <property type="component" value="Chromosome 1"/>
</dbReference>
<keyword evidence="3" id="KW-0597">Phosphoprotein</keyword>
<feature type="domain" description="Protein kinase" evidence="18">
    <location>
        <begin position="414"/>
        <end position="563"/>
    </location>
</feature>
<gene>
    <name evidence="19" type="ordered locus">AALP_Aa1g045500</name>
</gene>
<dbReference type="PANTHER" id="PTHR27005:SF515">
    <property type="entry name" value="WALL-ASSOCIATED RECEPTOR KINASE-LIKE 10-RELATED"/>
    <property type="match status" value="1"/>
</dbReference>
<dbReference type="OMA" id="PHTELHE"/>
<evidence type="ECO:0000256" key="2">
    <source>
        <dbReference type="ARBA" id="ARBA00022527"/>
    </source>
</evidence>
<evidence type="ECO:0000313" key="20">
    <source>
        <dbReference type="Proteomes" id="UP000029120"/>
    </source>
</evidence>
<dbReference type="PROSITE" id="PS50011">
    <property type="entry name" value="PROTEIN_KINASE_DOM"/>
    <property type="match status" value="1"/>
</dbReference>
<evidence type="ECO:0000256" key="9">
    <source>
        <dbReference type="ARBA" id="ARBA00022840"/>
    </source>
</evidence>
<dbReference type="InterPro" id="IPR001881">
    <property type="entry name" value="EGF-like_Ca-bd_dom"/>
</dbReference>
<dbReference type="SMART" id="SM00179">
    <property type="entry name" value="EGF_CA"/>
    <property type="match status" value="1"/>
</dbReference>
<dbReference type="GO" id="GO:0004674">
    <property type="term" value="F:protein serine/threonine kinase activity"/>
    <property type="evidence" value="ECO:0007669"/>
    <property type="project" value="UniProtKB-KW"/>
</dbReference>
<accession>A0A087HL35</accession>
<dbReference type="AlphaFoldDB" id="A0A087HL35"/>
<dbReference type="eggNOG" id="ENOG502RMXX">
    <property type="taxonomic scope" value="Eukaryota"/>
</dbReference>
<evidence type="ECO:0000256" key="14">
    <source>
        <dbReference type="ARBA" id="ARBA00047558"/>
    </source>
</evidence>
<evidence type="ECO:0000256" key="6">
    <source>
        <dbReference type="ARBA" id="ARBA00022729"/>
    </source>
</evidence>
<keyword evidence="2" id="KW-0723">Serine/threonine-protein kinase</keyword>
<comment type="catalytic activity">
    <reaction evidence="14">
        <text>L-seryl-[protein] + ATP = O-phospho-L-seryl-[protein] + ADP + H(+)</text>
        <dbReference type="Rhea" id="RHEA:17989"/>
        <dbReference type="Rhea" id="RHEA-COMP:9863"/>
        <dbReference type="Rhea" id="RHEA-COMP:11604"/>
        <dbReference type="ChEBI" id="CHEBI:15378"/>
        <dbReference type="ChEBI" id="CHEBI:29999"/>
        <dbReference type="ChEBI" id="CHEBI:30616"/>
        <dbReference type="ChEBI" id="CHEBI:83421"/>
        <dbReference type="ChEBI" id="CHEBI:456216"/>
    </reaction>
</comment>
<evidence type="ECO:0000256" key="13">
    <source>
        <dbReference type="ARBA" id="ARBA00023180"/>
    </source>
</evidence>
<keyword evidence="7" id="KW-0547">Nucleotide-binding</keyword>
<name>A0A087HL35_ARAAL</name>
<evidence type="ECO:0000256" key="3">
    <source>
        <dbReference type="ARBA" id="ARBA00022553"/>
    </source>
</evidence>
<organism evidence="19 20">
    <name type="scientific">Arabis alpina</name>
    <name type="common">Alpine rock-cress</name>
    <dbReference type="NCBI Taxonomy" id="50452"/>
    <lineage>
        <taxon>Eukaryota</taxon>
        <taxon>Viridiplantae</taxon>
        <taxon>Streptophyta</taxon>
        <taxon>Embryophyta</taxon>
        <taxon>Tracheophyta</taxon>
        <taxon>Spermatophyta</taxon>
        <taxon>Magnoliopsida</taxon>
        <taxon>eudicotyledons</taxon>
        <taxon>Gunneridae</taxon>
        <taxon>Pentapetalae</taxon>
        <taxon>rosids</taxon>
        <taxon>malvids</taxon>
        <taxon>Brassicales</taxon>
        <taxon>Brassicaceae</taxon>
        <taxon>Arabideae</taxon>
        <taxon>Arabis</taxon>
    </lineage>
</organism>
<dbReference type="InterPro" id="IPR025287">
    <property type="entry name" value="WAK_GUB"/>
</dbReference>
<dbReference type="GO" id="GO:0005886">
    <property type="term" value="C:plasma membrane"/>
    <property type="evidence" value="ECO:0007669"/>
    <property type="project" value="TreeGrafter"/>
</dbReference>
<dbReference type="GO" id="GO:0005524">
    <property type="term" value="F:ATP binding"/>
    <property type="evidence" value="ECO:0007669"/>
    <property type="project" value="UniProtKB-KW"/>
</dbReference>
<evidence type="ECO:0000256" key="12">
    <source>
        <dbReference type="ARBA" id="ARBA00023157"/>
    </source>
</evidence>